<dbReference type="InterPro" id="IPR057495">
    <property type="entry name" value="AAA_lid_BCS1"/>
</dbReference>
<dbReference type="CDD" id="cd05797">
    <property type="entry name" value="Ribosomal_L10"/>
    <property type="match status" value="1"/>
</dbReference>
<comment type="catalytic activity">
    <reaction evidence="12">
        <text>ATP + H2O = ADP + phosphate + H(+)</text>
        <dbReference type="Rhea" id="RHEA:13065"/>
        <dbReference type="ChEBI" id="CHEBI:15377"/>
        <dbReference type="ChEBI" id="CHEBI:15378"/>
        <dbReference type="ChEBI" id="CHEBI:30616"/>
        <dbReference type="ChEBI" id="CHEBI:43474"/>
        <dbReference type="ChEBI" id="CHEBI:456216"/>
    </reaction>
    <physiologicalReaction direction="left-to-right" evidence="12">
        <dbReference type="Rhea" id="RHEA:13066"/>
    </physiologicalReaction>
</comment>
<evidence type="ECO:0000256" key="13">
    <source>
        <dbReference type="SAM" id="MobiDB-lite"/>
    </source>
</evidence>
<keyword evidence="9" id="KW-1133">Transmembrane helix</keyword>
<dbReference type="InterPro" id="IPR043141">
    <property type="entry name" value="Ribosomal_uL10-like_sf"/>
</dbReference>
<name>A0A8H3BSZ2_9AGAM</name>
<evidence type="ECO:0000256" key="9">
    <source>
        <dbReference type="ARBA" id="ARBA00022989"/>
    </source>
</evidence>
<dbReference type="InterPro" id="IPR003959">
    <property type="entry name" value="ATPase_AAA_core"/>
</dbReference>
<evidence type="ECO:0000256" key="3">
    <source>
        <dbReference type="ARBA" id="ARBA00008889"/>
    </source>
</evidence>
<keyword evidence="11" id="KW-0472">Membrane</keyword>
<gene>
    <name evidence="16" type="ORF">RDB_LOCUS80865</name>
</gene>
<protein>
    <recommendedName>
        <fullName evidence="18">Mitochondrial chaperone BCS1</fullName>
    </recommendedName>
</protein>
<keyword evidence="6" id="KW-0999">Mitochondrion inner membrane</keyword>
<dbReference type="GO" id="GO:0016887">
    <property type="term" value="F:ATP hydrolysis activity"/>
    <property type="evidence" value="ECO:0007669"/>
    <property type="project" value="InterPro"/>
</dbReference>
<evidence type="ECO:0000256" key="5">
    <source>
        <dbReference type="ARBA" id="ARBA00022741"/>
    </source>
</evidence>
<dbReference type="GO" id="GO:0005524">
    <property type="term" value="F:ATP binding"/>
    <property type="evidence" value="ECO:0007669"/>
    <property type="project" value="UniProtKB-KW"/>
</dbReference>
<dbReference type="Gene3D" id="3.40.50.300">
    <property type="entry name" value="P-loop containing nucleotide triphosphate hydrolases"/>
    <property type="match status" value="1"/>
</dbReference>
<comment type="similarity">
    <text evidence="2">Belongs to the AAA ATPase family. BCS1 subfamily.</text>
</comment>
<dbReference type="InterPro" id="IPR050747">
    <property type="entry name" value="Mitochondrial_chaperone_BCS1"/>
</dbReference>
<reference evidence="16" key="1">
    <citation type="submission" date="2021-01" db="EMBL/GenBank/DDBJ databases">
        <authorList>
            <person name="Kaushik A."/>
        </authorList>
    </citation>
    <scope>NUCLEOTIDE SEQUENCE</scope>
    <source>
        <strain evidence="16">AG3-1AP</strain>
    </source>
</reference>
<evidence type="ECO:0000256" key="12">
    <source>
        <dbReference type="ARBA" id="ARBA00048778"/>
    </source>
</evidence>
<evidence type="ECO:0000256" key="11">
    <source>
        <dbReference type="ARBA" id="ARBA00023136"/>
    </source>
</evidence>
<dbReference type="EMBL" id="CAJMWV010002565">
    <property type="protein sequence ID" value="CAE6465932.1"/>
    <property type="molecule type" value="Genomic_DNA"/>
</dbReference>
<feature type="compositionally biased region" description="Polar residues" evidence="13">
    <location>
        <begin position="1"/>
        <end position="28"/>
    </location>
</feature>
<dbReference type="SMART" id="SM01024">
    <property type="entry name" value="BCS1_N"/>
    <property type="match status" value="1"/>
</dbReference>
<dbReference type="Pfam" id="PF08740">
    <property type="entry name" value="BCS1_N"/>
    <property type="match status" value="1"/>
</dbReference>
<dbReference type="CDD" id="cd19510">
    <property type="entry name" value="RecA-like_BCS1"/>
    <property type="match status" value="1"/>
</dbReference>
<dbReference type="Proteomes" id="UP000663831">
    <property type="component" value="Unassembled WGS sequence"/>
</dbReference>
<dbReference type="InterPro" id="IPR003593">
    <property type="entry name" value="AAA+_ATPase"/>
</dbReference>
<evidence type="ECO:0000259" key="14">
    <source>
        <dbReference type="SMART" id="SM00382"/>
    </source>
</evidence>
<sequence>MSSSGVENSPSTVPSQDGITETSNSAQSGQGGITGLISQFTDGNPYFSAGFGLMGVGVGLTVLRRGATLLTTLAQRRLLVSLEIPIRDHSHAWFLEWMAHQAKNRTLQRSGVRIHSHQLAVETTKTTHSNGASDVVFSLVPAPGTHWFRYQGAWIQVKRERQEKLLDLNSGSPWETVTLTTLARDRALFSSLLAEARDLALQGNEGRTVIYIARGVEWSPFGRPRRKRELGSVVLADGVADKILQDVQSFMSIPYRRGYLLHGPPGSGKSSFIQALAGSLGYNICVLNISERGQTDDKLNYLLAHVPERSFVLLEDIDAAFNKRVQSSDDGYQSGVTFSGLLNALDGVASGEERIVFMTTNHLSRLDPALVRPGRVDLIQLLDDAQSDQAAQLFARFYGKGQLESVPDELEDGDQSDIHSLAEEVKQITASQINDGKRASMAALQGHFILHDPESAVKTLTNCFKAPARAITGRVTLERLGGVSRRWYATTIPLAPPKPPKPPAPPADPNRIYTPRKTALHSEYSATIQNSPFFIILGHQNFSVAKFTTLRKDLAKIKPSKGAPEDQPPVQLSVIRHAIFGAAIKSSLPQAESLISSVQGPVAILTFPSLDPPHLKSALRVIERTVPKPRPGAPVVLTAPKLYVIGAYAEGRVFQFAAIQNLSTLPTLDTLRAQLVGLLSAPAAQIAGVLGQARGGRLSRTLEGLKASLEENEKVG</sequence>
<dbReference type="Pfam" id="PF25426">
    <property type="entry name" value="AAA_lid_BCS1"/>
    <property type="match status" value="1"/>
</dbReference>
<evidence type="ECO:0000313" key="17">
    <source>
        <dbReference type="Proteomes" id="UP000663831"/>
    </source>
</evidence>
<dbReference type="InterPro" id="IPR027417">
    <property type="entry name" value="P-loop_NTPase"/>
</dbReference>
<dbReference type="SUPFAM" id="SSF160369">
    <property type="entry name" value="Ribosomal protein L10-like"/>
    <property type="match status" value="1"/>
</dbReference>
<feature type="region of interest" description="Disordered" evidence="13">
    <location>
        <begin position="1"/>
        <end position="30"/>
    </location>
</feature>
<evidence type="ECO:0000256" key="2">
    <source>
        <dbReference type="ARBA" id="ARBA00007448"/>
    </source>
</evidence>
<dbReference type="SUPFAM" id="SSF52540">
    <property type="entry name" value="P-loop containing nucleoside triphosphate hydrolases"/>
    <property type="match status" value="1"/>
</dbReference>
<dbReference type="SMART" id="SM00382">
    <property type="entry name" value="AAA"/>
    <property type="match status" value="1"/>
</dbReference>
<dbReference type="Gene3D" id="3.30.70.1730">
    <property type="match status" value="1"/>
</dbReference>
<evidence type="ECO:0008006" key="18">
    <source>
        <dbReference type="Google" id="ProtNLM"/>
    </source>
</evidence>
<feature type="domain" description="AAA+ ATPase" evidence="14">
    <location>
        <begin position="255"/>
        <end position="386"/>
    </location>
</feature>
<dbReference type="PANTHER" id="PTHR23070">
    <property type="entry name" value="BCS1 AAA-TYPE ATPASE"/>
    <property type="match status" value="1"/>
</dbReference>
<comment type="similarity">
    <text evidence="3">Belongs to the universal ribosomal protein uL10 family.</text>
</comment>
<comment type="subcellular location">
    <subcellularLocation>
        <location evidence="1">Mitochondrion inner membrane</location>
        <topology evidence="1">Single-pass membrane protein</topology>
    </subcellularLocation>
</comment>
<dbReference type="PROSITE" id="PS00674">
    <property type="entry name" value="AAA"/>
    <property type="match status" value="1"/>
</dbReference>
<dbReference type="InterPro" id="IPR003960">
    <property type="entry name" value="ATPase_AAA_CS"/>
</dbReference>
<dbReference type="OrthoDB" id="440755at2759"/>
<comment type="caution">
    <text evidence="16">The sequence shown here is derived from an EMBL/GenBank/DDBJ whole genome shotgun (WGS) entry which is preliminary data.</text>
</comment>
<evidence type="ECO:0000256" key="6">
    <source>
        <dbReference type="ARBA" id="ARBA00022792"/>
    </source>
</evidence>
<evidence type="ECO:0000256" key="1">
    <source>
        <dbReference type="ARBA" id="ARBA00004434"/>
    </source>
</evidence>
<dbReference type="AlphaFoldDB" id="A0A8H3BSZ2"/>
<dbReference type="InterPro" id="IPR014851">
    <property type="entry name" value="BCS1_N"/>
</dbReference>
<accession>A0A8H3BSZ2</accession>
<organism evidence="16 17">
    <name type="scientific">Rhizoctonia solani</name>
    <dbReference type="NCBI Taxonomy" id="456999"/>
    <lineage>
        <taxon>Eukaryota</taxon>
        <taxon>Fungi</taxon>
        <taxon>Dikarya</taxon>
        <taxon>Basidiomycota</taxon>
        <taxon>Agaricomycotina</taxon>
        <taxon>Agaricomycetes</taxon>
        <taxon>Cantharellales</taxon>
        <taxon>Ceratobasidiaceae</taxon>
        <taxon>Rhizoctonia</taxon>
    </lineage>
</organism>
<feature type="domain" description="BCS1 N-terminal" evidence="15">
    <location>
        <begin position="54"/>
        <end position="233"/>
    </location>
</feature>
<evidence type="ECO:0000259" key="15">
    <source>
        <dbReference type="SMART" id="SM01024"/>
    </source>
</evidence>
<dbReference type="InterPro" id="IPR047865">
    <property type="entry name" value="Ribosomal_uL10_bac_type"/>
</dbReference>
<evidence type="ECO:0000256" key="10">
    <source>
        <dbReference type="ARBA" id="ARBA00023128"/>
    </source>
</evidence>
<evidence type="ECO:0000313" key="16">
    <source>
        <dbReference type="EMBL" id="CAE6465932.1"/>
    </source>
</evidence>
<evidence type="ECO:0000256" key="8">
    <source>
        <dbReference type="ARBA" id="ARBA00022840"/>
    </source>
</evidence>
<keyword evidence="7" id="KW-0378">Hydrolase</keyword>
<keyword evidence="8" id="KW-0067">ATP-binding</keyword>
<keyword evidence="5" id="KW-0547">Nucleotide-binding</keyword>
<evidence type="ECO:0000256" key="4">
    <source>
        <dbReference type="ARBA" id="ARBA00022692"/>
    </source>
</evidence>
<evidence type="ECO:0000256" key="7">
    <source>
        <dbReference type="ARBA" id="ARBA00022801"/>
    </source>
</evidence>
<keyword evidence="4" id="KW-0812">Transmembrane</keyword>
<dbReference type="Pfam" id="PF00004">
    <property type="entry name" value="AAA"/>
    <property type="match status" value="1"/>
</dbReference>
<proteinExistence type="inferred from homology"/>
<dbReference type="GO" id="GO:0005743">
    <property type="term" value="C:mitochondrial inner membrane"/>
    <property type="evidence" value="ECO:0007669"/>
    <property type="project" value="UniProtKB-SubCell"/>
</dbReference>
<keyword evidence="10" id="KW-0496">Mitochondrion</keyword>